<dbReference type="InterPro" id="IPR013320">
    <property type="entry name" value="ConA-like_dom_sf"/>
</dbReference>
<protein>
    <recommendedName>
        <fullName evidence="1">Endonuclease/exonuclease/phosphatase domain-containing protein</fullName>
    </recommendedName>
</protein>
<dbReference type="Pfam" id="PF13385">
    <property type="entry name" value="Laminin_G_3"/>
    <property type="match status" value="1"/>
</dbReference>
<gene>
    <name evidence="2" type="ORF">GCM10023091_26670</name>
</gene>
<dbReference type="PANTHER" id="PTHR41349:SF1">
    <property type="entry name" value="PROTEIN CBG08683"/>
    <property type="match status" value="1"/>
</dbReference>
<name>A0ABP8M1T3_9BACT</name>
<accession>A0ABP8M1T3</accession>
<dbReference type="Gene3D" id="3.60.10.10">
    <property type="entry name" value="Endonuclease/exonuclease/phosphatase"/>
    <property type="match status" value="1"/>
</dbReference>
<dbReference type="InterPro" id="IPR036691">
    <property type="entry name" value="Endo/exonu/phosph_ase_sf"/>
</dbReference>
<dbReference type="Pfam" id="PF03372">
    <property type="entry name" value="Exo_endo_phos"/>
    <property type="match status" value="1"/>
</dbReference>
<dbReference type="EMBL" id="BAABEY010000025">
    <property type="protein sequence ID" value="GAA4441423.1"/>
    <property type="molecule type" value="Genomic_DNA"/>
</dbReference>
<evidence type="ECO:0000313" key="2">
    <source>
        <dbReference type="EMBL" id="GAA4441423.1"/>
    </source>
</evidence>
<keyword evidence="3" id="KW-1185">Reference proteome</keyword>
<dbReference type="SUPFAM" id="SSF49899">
    <property type="entry name" value="Concanavalin A-like lectins/glucanases"/>
    <property type="match status" value="1"/>
</dbReference>
<feature type="domain" description="Endonuclease/exonuclease/phosphatase" evidence="1">
    <location>
        <begin position="257"/>
        <end position="504"/>
    </location>
</feature>
<dbReference type="InterPro" id="IPR005135">
    <property type="entry name" value="Endo/exonuclease/phosphatase"/>
</dbReference>
<dbReference type="Gene3D" id="2.60.120.200">
    <property type="match status" value="1"/>
</dbReference>
<proteinExistence type="predicted"/>
<dbReference type="SUPFAM" id="SSF56219">
    <property type="entry name" value="DNase I-like"/>
    <property type="match status" value="1"/>
</dbReference>
<comment type="caution">
    <text evidence="2">The sequence shown here is derived from an EMBL/GenBank/DDBJ whole genome shotgun (WGS) entry which is preliminary data.</text>
</comment>
<dbReference type="PANTHER" id="PTHR41349">
    <property type="match status" value="1"/>
</dbReference>
<sequence>MLLLVFSAVRAQLPPSYWATGFSGADSVATTKGVAGKALDLSKNAKTRRSLDFSMDTTAAIRNFSFTIWVNTDPTSGKEYTIASTLLPGKKDFWSIGVTAEGAWFFKARFRDEFYEYRATAPRQSIRDGKWHLLALTYSADDRELRFYRDGIRVATYLASPYLRFLSSGNLTLGASRAGRNYRQFWKFPYTTQPFYTTWETYNGLIDDVSIYEATLTDTAIARYYRQISGSAVPAAYTPAPTSGLTVTTHNIKHGGNVFGAETGRANLAEILRKTDSDVYLIVETEGSGAYLADALGYQFYLVGSNDTANLAIISRYPIIKSYPLSRPFTAGGVQISLPGNQKVNIFSVCLDWQPAYFFYSFDNNEGWSVERFLEEDDRTRGREIREILRKISQCLAETDSIPLIIGGDFDSGSHLDYVAATRKQHKGYVVNWNASRIKAEAGFKDSFREIYPDPVKMPGITFSLAFEVWMNDRIDFIYYKGNRLRAVASRIISEHPVQFPSDHAALNTTFAVSNKRSQRISPY</sequence>
<organism evidence="2 3">
    <name type="scientific">Ravibacter arvi</name>
    <dbReference type="NCBI Taxonomy" id="2051041"/>
    <lineage>
        <taxon>Bacteria</taxon>
        <taxon>Pseudomonadati</taxon>
        <taxon>Bacteroidota</taxon>
        <taxon>Cytophagia</taxon>
        <taxon>Cytophagales</taxon>
        <taxon>Spirosomataceae</taxon>
        <taxon>Ravibacter</taxon>
    </lineage>
</organism>
<reference evidence="3" key="1">
    <citation type="journal article" date="2019" name="Int. J. Syst. Evol. Microbiol.">
        <title>The Global Catalogue of Microorganisms (GCM) 10K type strain sequencing project: providing services to taxonomists for standard genome sequencing and annotation.</title>
        <authorList>
            <consortium name="The Broad Institute Genomics Platform"/>
            <consortium name="The Broad Institute Genome Sequencing Center for Infectious Disease"/>
            <person name="Wu L."/>
            <person name="Ma J."/>
        </authorList>
    </citation>
    <scope>NUCLEOTIDE SEQUENCE [LARGE SCALE GENOMIC DNA]</scope>
    <source>
        <strain evidence="3">JCM 31920</strain>
    </source>
</reference>
<evidence type="ECO:0000313" key="3">
    <source>
        <dbReference type="Proteomes" id="UP001501508"/>
    </source>
</evidence>
<evidence type="ECO:0000259" key="1">
    <source>
        <dbReference type="Pfam" id="PF03372"/>
    </source>
</evidence>
<dbReference type="Proteomes" id="UP001501508">
    <property type="component" value="Unassembled WGS sequence"/>
</dbReference>